<keyword evidence="15 17" id="KW-0460">Magnesium</keyword>
<feature type="binding site" evidence="20">
    <location>
        <position position="436"/>
    </location>
    <ligand>
        <name>Mg(2+)</name>
        <dbReference type="ChEBI" id="CHEBI:18420"/>
    </ligand>
</feature>
<dbReference type="AlphaFoldDB" id="A0A0N0GLI4"/>
<dbReference type="InterPro" id="IPR015813">
    <property type="entry name" value="Pyrv/PenolPyrv_kinase-like_dom"/>
</dbReference>
<evidence type="ECO:0000256" key="7">
    <source>
        <dbReference type="ARBA" id="ARBA00016544"/>
    </source>
</evidence>
<dbReference type="SUPFAM" id="SSF47831">
    <property type="entry name" value="Enzyme I of the PEP:sugar phosphotransferase system HPr-binding (sub)domain"/>
    <property type="match status" value="1"/>
</dbReference>
<dbReference type="InterPro" id="IPR008731">
    <property type="entry name" value="PTS_EIN"/>
</dbReference>
<dbReference type="InterPro" id="IPR036618">
    <property type="entry name" value="PtsI_HPr-bd_sf"/>
</dbReference>
<keyword evidence="10 17" id="KW-0762">Sugar transport</keyword>
<evidence type="ECO:0000259" key="23">
    <source>
        <dbReference type="Pfam" id="PF02896"/>
    </source>
</evidence>
<dbReference type="InterPro" id="IPR024692">
    <property type="entry name" value="PTS_EI"/>
</dbReference>
<feature type="domain" description="Phosphotransferase system enzyme I N-terminal" evidence="24">
    <location>
        <begin position="6"/>
        <end position="129"/>
    </location>
</feature>
<feature type="binding site" evidence="19">
    <location>
        <begin position="459"/>
        <end position="460"/>
    </location>
    <ligand>
        <name>phosphoenolpyruvate</name>
        <dbReference type="ChEBI" id="CHEBI:58702"/>
    </ligand>
</feature>
<keyword evidence="21" id="KW-0175">Coiled coil</keyword>
<dbReference type="GO" id="GO:0009401">
    <property type="term" value="P:phosphoenolpyruvate-dependent sugar phosphotransferase system"/>
    <property type="evidence" value="ECO:0007669"/>
    <property type="project" value="UniProtKB-KW"/>
</dbReference>
<feature type="domain" description="PEP-utilising enzyme mobile" evidence="22">
    <location>
        <begin position="159"/>
        <end position="230"/>
    </location>
</feature>
<evidence type="ECO:0000256" key="11">
    <source>
        <dbReference type="ARBA" id="ARBA00022679"/>
    </source>
</evidence>
<dbReference type="InterPro" id="IPR018274">
    <property type="entry name" value="PEP_util_AS"/>
</dbReference>
<evidence type="ECO:0000256" key="18">
    <source>
        <dbReference type="PIRSR" id="PIRSR000732-1"/>
    </source>
</evidence>
<dbReference type="EC" id="2.7.3.9" evidence="6 17"/>
<evidence type="ECO:0000256" key="5">
    <source>
        <dbReference type="ARBA" id="ARBA00007837"/>
    </source>
</evidence>
<evidence type="ECO:0000256" key="13">
    <source>
        <dbReference type="ARBA" id="ARBA00022723"/>
    </source>
</evidence>
<sequence length="575" mass="63875">MSLTLHGIGIGGGIAIGHAHLISHTDIEIVHYALRDEDLPSEVARYDAAIKSTRQELEMLWGSIPDNAPTELGAFLSLHIMLLNDQTLSVEPRELIVKRKCNAEWALKEQLDQLLAQFDDIEEEYLRERRTDVIQVVERIFKALAGHDACSHALAPTNRDTILVAHDLSPADMVLFKDTDYAAFMTDVGGPTSHTAILARSLDLPSVLALRQARALIREEEVVIVDGVNGVVIVDPDERTLVEYRARQIEWQARQAKLQDILNSRSITRDGVEIELFGNIEIPDDVEQVLAANAGGIGLFRSEFLFLSEDDLPTEEEQYQAYKAVTERMGGQPVIIRTIDLGKDKIPKWQTETDSPNPALGLTGVRLCLAEAGMFRIQLRALLRASAHGKIKLLVPMLSHVGEVKQVRRHIEETKAQLQREGIAFDDAIELGGMIEVPAAALTVAHFLHHLDFASIGTNDLIQYTLAVDRNDDAVSHLYDPVHPAVLQLLEHIIGTCNRMNKPISMCGEMAGDPVLTRILLGLGLRRFSMLPTQILKVKQQVLDTDLAEVRDLVGQLLQAENADEARALLKQLQY</sequence>
<evidence type="ECO:0000259" key="24">
    <source>
        <dbReference type="Pfam" id="PF05524"/>
    </source>
</evidence>
<comment type="catalytic activity">
    <reaction evidence="1 17">
        <text>L-histidyl-[protein] + phosphoenolpyruvate = N(pros)-phospho-L-histidyl-[protein] + pyruvate</text>
        <dbReference type="Rhea" id="RHEA:23880"/>
        <dbReference type="Rhea" id="RHEA-COMP:9745"/>
        <dbReference type="Rhea" id="RHEA-COMP:9746"/>
        <dbReference type="ChEBI" id="CHEBI:15361"/>
        <dbReference type="ChEBI" id="CHEBI:29979"/>
        <dbReference type="ChEBI" id="CHEBI:58702"/>
        <dbReference type="ChEBI" id="CHEBI:64837"/>
        <dbReference type="EC" id="2.7.3.9"/>
    </reaction>
</comment>
<keyword evidence="25" id="KW-0670">Pyruvate</keyword>
<keyword evidence="8 17" id="KW-0813">Transport</keyword>
<dbReference type="GO" id="GO:0046872">
    <property type="term" value="F:metal ion binding"/>
    <property type="evidence" value="ECO:0007669"/>
    <property type="project" value="UniProtKB-KW"/>
</dbReference>
<dbReference type="RefSeq" id="WP_053939330.1">
    <property type="nucleotide sequence ID" value="NZ_LAQT01000032.1"/>
</dbReference>
<protein>
    <recommendedName>
        <fullName evidence="7 17">Phosphoenolpyruvate-protein phosphotransferase</fullName>
        <ecNumber evidence="6 17">2.7.3.9</ecNumber>
    </recommendedName>
    <alternativeName>
        <fullName evidence="16 17">Phosphotransferase system, enzyme I</fullName>
    </alternativeName>
</protein>
<feature type="coiled-coil region" evidence="21">
    <location>
        <begin position="104"/>
        <end position="131"/>
    </location>
</feature>
<dbReference type="GO" id="GO:0005737">
    <property type="term" value="C:cytoplasm"/>
    <property type="evidence" value="ECO:0007669"/>
    <property type="project" value="UniProtKB-SubCell"/>
</dbReference>
<keyword evidence="13 17" id="KW-0479">Metal-binding</keyword>
<evidence type="ECO:0000256" key="12">
    <source>
        <dbReference type="ARBA" id="ARBA00022683"/>
    </source>
</evidence>
<dbReference type="PIRSF" id="PIRSF000732">
    <property type="entry name" value="PTS_enzyme_I"/>
    <property type="match status" value="1"/>
</dbReference>
<gene>
    <name evidence="25" type="primary">ptsI_2</name>
    <name evidence="25" type="ORF">WG78_18710</name>
</gene>
<dbReference type="NCBIfam" id="TIGR01417">
    <property type="entry name" value="PTS_I_fam"/>
    <property type="match status" value="1"/>
</dbReference>
<evidence type="ECO:0000256" key="2">
    <source>
        <dbReference type="ARBA" id="ARBA00001946"/>
    </source>
</evidence>
<dbReference type="PANTHER" id="PTHR46244">
    <property type="entry name" value="PHOSPHOENOLPYRUVATE-PROTEIN PHOSPHOTRANSFERASE"/>
    <property type="match status" value="1"/>
</dbReference>
<organism evidence="25 26">
    <name type="scientific">Amantichitinum ursilacus</name>
    <dbReference type="NCBI Taxonomy" id="857265"/>
    <lineage>
        <taxon>Bacteria</taxon>
        <taxon>Pseudomonadati</taxon>
        <taxon>Pseudomonadota</taxon>
        <taxon>Betaproteobacteria</taxon>
        <taxon>Neisseriales</taxon>
        <taxon>Chitinibacteraceae</taxon>
        <taxon>Amantichitinum</taxon>
    </lineage>
</organism>
<evidence type="ECO:0000313" key="26">
    <source>
        <dbReference type="Proteomes" id="UP000037939"/>
    </source>
</evidence>
<feature type="binding site" evidence="19">
    <location>
        <position position="337"/>
    </location>
    <ligand>
        <name>phosphoenolpyruvate</name>
        <dbReference type="ChEBI" id="CHEBI:58702"/>
    </ligand>
</feature>
<dbReference type="STRING" id="857265.WG78_18710"/>
<keyword evidence="11 17" id="KW-0808">Transferase</keyword>
<comment type="subcellular location">
    <subcellularLocation>
        <location evidence="4 17">Cytoplasm</location>
    </subcellularLocation>
</comment>
<dbReference type="EMBL" id="LAQT01000032">
    <property type="protein sequence ID" value="KPC50127.1"/>
    <property type="molecule type" value="Genomic_DNA"/>
</dbReference>
<keyword evidence="14 17" id="KW-0418">Kinase</keyword>
<evidence type="ECO:0000256" key="4">
    <source>
        <dbReference type="ARBA" id="ARBA00004496"/>
    </source>
</evidence>
<dbReference type="PANTHER" id="PTHR46244:SF3">
    <property type="entry name" value="PHOSPHOENOLPYRUVATE-PROTEIN PHOSPHOTRANSFERASE"/>
    <property type="match status" value="1"/>
</dbReference>
<keyword evidence="9 17" id="KW-0963">Cytoplasm</keyword>
<dbReference type="Gene3D" id="1.10.274.10">
    <property type="entry name" value="PtsI, HPr-binding domain"/>
    <property type="match status" value="1"/>
</dbReference>
<comment type="cofactor">
    <cofactor evidence="2 17 20">
        <name>Mg(2+)</name>
        <dbReference type="ChEBI" id="CHEBI:18420"/>
    </cofactor>
</comment>
<dbReference type="Gene3D" id="3.20.20.60">
    <property type="entry name" value="Phosphoenolpyruvate-binding domains"/>
    <property type="match status" value="1"/>
</dbReference>
<feature type="active site" description="Tele-phosphohistidine intermediate" evidence="18">
    <location>
        <position position="194"/>
    </location>
</feature>
<name>A0A0N0GLI4_9NEIS</name>
<comment type="caution">
    <text evidence="25">The sequence shown here is derived from an EMBL/GenBank/DDBJ whole genome shotgun (WGS) entry which is preliminary data.</text>
</comment>
<dbReference type="InterPro" id="IPR008279">
    <property type="entry name" value="PEP-util_enz_mobile_dom"/>
</dbReference>
<dbReference type="Pfam" id="PF02896">
    <property type="entry name" value="PEP-utilizers_C"/>
    <property type="match status" value="1"/>
</dbReference>
<evidence type="ECO:0000256" key="6">
    <source>
        <dbReference type="ARBA" id="ARBA00012232"/>
    </source>
</evidence>
<feature type="active site" description="Proton donor" evidence="18">
    <location>
        <position position="507"/>
    </location>
</feature>
<dbReference type="SUPFAM" id="SSF51621">
    <property type="entry name" value="Phosphoenolpyruvate/pyruvate domain"/>
    <property type="match status" value="1"/>
</dbReference>
<keyword evidence="26" id="KW-1185">Reference proteome</keyword>
<dbReference type="OrthoDB" id="9765468at2"/>
<dbReference type="InterPro" id="IPR036637">
    <property type="entry name" value="Phosphohistidine_dom_sf"/>
</dbReference>
<dbReference type="PRINTS" id="PR01736">
    <property type="entry name" value="PHPHTRNFRASE"/>
</dbReference>
<dbReference type="PROSITE" id="PS00370">
    <property type="entry name" value="PEP_ENZYMES_PHOS_SITE"/>
    <property type="match status" value="1"/>
</dbReference>
<dbReference type="SUPFAM" id="SSF52009">
    <property type="entry name" value="Phosphohistidine domain"/>
    <property type="match status" value="1"/>
</dbReference>
<dbReference type="GO" id="GO:0008965">
    <property type="term" value="F:phosphoenolpyruvate-protein phosphotransferase activity"/>
    <property type="evidence" value="ECO:0007669"/>
    <property type="project" value="UniProtKB-EC"/>
</dbReference>
<evidence type="ECO:0000313" key="25">
    <source>
        <dbReference type="EMBL" id="KPC50127.1"/>
    </source>
</evidence>
<dbReference type="InterPro" id="IPR050499">
    <property type="entry name" value="PEP-utilizing_PTS_enzyme"/>
</dbReference>
<evidence type="ECO:0000256" key="8">
    <source>
        <dbReference type="ARBA" id="ARBA00022448"/>
    </source>
</evidence>
<keyword evidence="12 17" id="KW-0598">Phosphotransferase system</keyword>
<dbReference type="Pfam" id="PF05524">
    <property type="entry name" value="PEP-utilisers_N"/>
    <property type="match status" value="1"/>
</dbReference>
<comment type="similarity">
    <text evidence="5 17">Belongs to the PEP-utilizing enzyme family.</text>
</comment>
<dbReference type="GO" id="GO:0016301">
    <property type="term" value="F:kinase activity"/>
    <property type="evidence" value="ECO:0007669"/>
    <property type="project" value="UniProtKB-KW"/>
</dbReference>
<evidence type="ECO:0000259" key="22">
    <source>
        <dbReference type="Pfam" id="PF00391"/>
    </source>
</evidence>
<evidence type="ECO:0000256" key="10">
    <source>
        <dbReference type="ARBA" id="ARBA00022597"/>
    </source>
</evidence>
<evidence type="ECO:0000256" key="9">
    <source>
        <dbReference type="ARBA" id="ARBA00022490"/>
    </source>
</evidence>
<proteinExistence type="inferred from homology"/>
<dbReference type="Proteomes" id="UP000037939">
    <property type="component" value="Unassembled WGS sequence"/>
</dbReference>
<dbReference type="InterPro" id="IPR000121">
    <property type="entry name" value="PEP_util_C"/>
</dbReference>
<evidence type="ECO:0000256" key="3">
    <source>
        <dbReference type="ARBA" id="ARBA00002728"/>
    </source>
</evidence>
<evidence type="ECO:0000256" key="17">
    <source>
        <dbReference type="PIRNR" id="PIRNR000732"/>
    </source>
</evidence>
<evidence type="ECO:0000256" key="14">
    <source>
        <dbReference type="ARBA" id="ARBA00022777"/>
    </source>
</evidence>
<evidence type="ECO:0000256" key="20">
    <source>
        <dbReference type="PIRSR" id="PIRSR000732-3"/>
    </source>
</evidence>
<accession>A0A0N0GLI4</accession>
<reference evidence="25 26" key="1">
    <citation type="submission" date="2015-07" db="EMBL/GenBank/DDBJ databases">
        <title>Draft genome sequence of the Amantichitinum ursilacus IGB-41, a new chitin-degrading bacterium.</title>
        <authorList>
            <person name="Kirstahler P."/>
            <person name="Guenther M."/>
            <person name="Grumaz C."/>
            <person name="Rupp S."/>
            <person name="Zibek S."/>
            <person name="Sohn K."/>
        </authorList>
    </citation>
    <scope>NUCLEOTIDE SEQUENCE [LARGE SCALE GENOMIC DNA]</scope>
    <source>
        <strain evidence="25 26">IGB-41</strain>
    </source>
</reference>
<dbReference type="Pfam" id="PF00391">
    <property type="entry name" value="PEP-utilizers"/>
    <property type="match status" value="1"/>
</dbReference>
<evidence type="ECO:0000256" key="15">
    <source>
        <dbReference type="ARBA" id="ARBA00022842"/>
    </source>
</evidence>
<evidence type="ECO:0000256" key="16">
    <source>
        <dbReference type="ARBA" id="ARBA00033235"/>
    </source>
</evidence>
<dbReference type="Gene3D" id="3.50.30.10">
    <property type="entry name" value="Phosphohistidine domain"/>
    <property type="match status" value="1"/>
</dbReference>
<evidence type="ECO:0000256" key="21">
    <source>
        <dbReference type="SAM" id="Coils"/>
    </source>
</evidence>
<dbReference type="InterPro" id="IPR006318">
    <property type="entry name" value="PTS_EI-like"/>
</dbReference>
<dbReference type="InterPro" id="IPR040442">
    <property type="entry name" value="Pyrv_kinase-like_dom_sf"/>
</dbReference>
<feature type="binding site" evidence="20">
    <location>
        <position position="460"/>
    </location>
    <ligand>
        <name>Mg(2+)</name>
        <dbReference type="ChEBI" id="CHEBI:18420"/>
    </ligand>
</feature>
<evidence type="ECO:0000256" key="19">
    <source>
        <dbReference type="PIRSR" id="PIRSR000732-2"/>
    </source>
</evidence>
<feature type="domain" description="PEP-utilising enzyme C-terminal" evidence="23">
    <location>
        <begin position="257"/>
        <end position="545"/>
    </location>
</feature>
<evidence type="ECO:0000256" key="1">
    <source>
        <dbReference type="ARBA" id="ARBA00000683"/>
    </source>
</evidence>
<feature type="binding site" evidence="19">
    <location>
        <position position="301"/>
    </location>
    <ligand>
        <name>phosphoenolpyruvate</name>
        <dbReference type="ChEBI" id="CHEBI:58702"/>
    </ligand>
</feature>
<feature type="binding site" evidence="19">
    <location>
        <position position="470"/>
    </location>
    <ligand>
        <name>phosphoenolpyruvate</name>
        <dbReference type="ChEBI" id="CHEBI:58702"/>
    </ligand>
</feature>
<comment type="function">
    <text evidence="3 17">General (non sugar-specific) component of the phosphoenolpyruvate-dependent sugar phosphotransferase system (sugar PTS). This major carbohydrate active-transport system catalyzes the phosphorylation of incoming sugar substrates concomitantly with their translocation across the cell membrane. Enzyme I transfers the phosphoryl group from phosphoenolpyruvate (PEP) to the phosphoryl carrier protein (HPr).</text>
</comment>
<dbReference type="PATRIC" id="fig|857265.3.peg.3827"/>